<name>A0A6L2JCW2_TANCI</name>
<keyword evidence="2" id="KW-0812">Transmembrane</keyword>
<dbReference type="EMBL" id="BKCJ010000503">
    <property type="protein sequence ID" value="GEU33785.1"/>
    <property type="molecule type" value="Genomic_DNA"/>
</dbReference>
<dbReference type="PANTHER" id="PTHR13301">
    <property type="entry name" value="X-BOX TRANSCRIPTION FACTOR-RELATED"/>
    <property type="match status" value="1"/>
</dbReference>
<evidence type="ECO:0000256" key="2">
    <source>
        <dbReference type="SAM" id="Phobius"/>
    </source>
</evidence>
<dbReference type="AlphaFoldDB" id="A0A6L2JCW2"/>
<sequence length="374" mass="41047">MFWLIKEHRITRKVIYSSSPNDTITENISYEDLHKIFGRLTELTDSAAQVLSGSNAKIDDQKTPSCFIEAAICVAGCRYEYGTSWGKELSVIGAAKVSHFEILCRVHGFEPTVGLFHCFYVKSKNKEMDLLSFIRTADPMKVRIGERQRDEDEPKLLETTVGRVVPLLLVAPDRSSGELEASVEKLFGEGGSGEQAKQGDFASGGHGVGIDVVVETSVEDVAFVQLKRQKKRKNKVADAGTSKASEPISSQGSSDGNNLSSISLYKHFIFNYKEQNSNDDDDNGRFTFDKSPMVVSGVTILLVNLTALVNGIVRLSGSANWIGALGLGEIFCSVCVIVCFWDYLKGLFKNGKYGIPFPTIWKSGALALLFVQLC</sequence>
<evidence type="ECO:0000256" key="1">
    <source>
        <dbReference type="SAM" id="MobiDB-lite"/>
    </source>
</evidence>
<gene>
    <name evidence="3" type="ORF">Tci_005763</name>
</gene>
<feature type="region of interest" description="Disordered" evidence="1">
    <location>
        <begin position="234"/>
        <end position="256"/>
    </location>
</feature>
<feature type="transmembrane region" description="Helical" evidence="2">
    <location>
        <begin position="319"/>
        <end position="344"/>
    </location>
</feature>
<keyword evidence="2" id="KW-0472">Membrane</keyword>
<feature type="transmembrane region" description="Helical" evidence="2">
    <location>
        <begin position="293"/>
        <end position="313"/>
    </location>
</feature>
<proteinExistence type="predicted"/>
<reference evidence="3" key="1">
    <citation type="journal article" date="2019" name="Sci. Rep.">
        <title>Draft genome of Tanacetum cinerariifolium, the natural source of mosquito coil.</title>
        <authorList>
            <person name="Yamashiro T."/>
            <person name="Shiraishi A."/>
            <person name="Satake H."/>
            <person name="Nakayama K."/>
        </authorList>
    </citation>
    <scope>NUCLEOTIDE SEQUENCE</scope>
</reference>
<keyword evidence="2" id="KW-1133">Transmembrane helix</keyword>
<protein>
    <submittedName>
        <fullName evidence="3">Cellulose synthase-like protein H1</fullName>
    </submittedName>
</protein>
<evidence type="ECO:0000313" key="3">
    <source>
        <dbReference type="EMBL" id="GEU33785.1"/>
    </source>
</evidence>
<organism evidence="3">
    <name type="scientific">Tanacetum cinerariifolium</name>
    <name type="common">Dalmatian daisy</name>
    <name type="synonym">Chrysanthemum cinerariifolium</name>
    <dbReference type="NCBI Taxonomy" id="118510"/>
    <lineage>
        <taxon>Eukaryota</taxon>
        <taxon>Viridiplantae</taxon>
        <taxon>Streptophyta</taxon>
        <taxon>Embryophyta</taxon>
        <taxon>Tracheophyta</taxon>
        <taxon>Spermatophyta</taxon>
        <taxon>Magnoliopsida</taxon>
        <taxon>eudicotyledons</taxon>
        <taxon>Gunneridae</taxon>
        <taxon>Pentapetalae</taxon>
        <taxon>asterids</taxon>
        <taxon>campanulids</taxon>
        <taxon>Asterales</taxon>
        <taxon>Asteraceae</taxon>
        <taxon>Asteroideae</taxon>
        <taxon>Anthemideae</taxon>
        <taxon>Anthemidinae</taxon>
        <taxon>Tanacetum</taxon>
    </lineage>
</organism>
<feature type="compositionally biased region" description="Polar residues" evidence="1">
    <location>
        <begin position="242"/>
        <end position="256"/>
    </location>
</feature>
<accession>A0A6L2JCW2</accession>
<comment type="caution">
    <text evidence="3">The sequence shown here is derived from an EMBL/GenBank/DDBJ whole genome shotgun (WGS) entry which is preliminary data.</text>
</comment>